<reference evidence="2 3" key="1">
    <citation type="submission" date="2016-09" db="EMBL/GenBank/DDBJ databases">
        <authorList>
            <person name="Capua I."/>
            <person name="De Benedictis P."/>
            <person name="Joannis T."/>
            <person name="Lombin L.H."/>
            <person name="Cattoli G."/>
        </authorList>
    </citation>
    <scope>NUCLEOTIDE SEQUENCE [LARGE SCALE GENOMIC DNA]</scope>
    <source>
        <strain evidence="2 3">IMI 309357</strain>
    </source>
</reference>
<dbReference type="Proteomes" id="UP000176998">
    <property type="component" value="Unassembled WGS sequence"/>
</dbReference>
<name>A0A1G4BMV4_9PEZI</name>
<evidence type="ECO:0000313" key="2">
    <source>
        <dbReference type="EMBL" id="OHF02638.1"/>
    </source>
</evidence>
<sequence>MQTPQAQSPPRPNLRSDAGSPRFHGTSPGRLSEFRQFGYTRRTTIWHSKHTQLLQTTGTISSLNTLWHWALDYQSSRNAIAAGVEAGLNICTAQPEPANAALSSTGDGRSTVYG</sequence>
<keyword evidence="3" id="KW-1185">Reference proteome</keyword>
<proteinExistence type="predicted"/>
<accession>A0A1G4BMV4</accession>
<gene>
    <name evidence="2" type="ORF">CORC01_02034</name>
</gene>
<dbReference type="EMBL" id="MJBS01000011">
    <property type="protein sequence ID" value="OHF02638.1"/>
    <property type="molecule type" value="Genomic_DNA"/>
</dbReference>
<evidence type="ECO:0000256" key="1">
    <source>
        <dbReference type="SAM" id="MobiDB-lite"/>
    </source>
</evidence>
<comment type="caution">
    <text evidence="2">The sequence shown here is derived from an EMBL/GenBank/DDBJ whole genome shotgun (WGS) entry which is preliminary data.</text>
</comment>
<evidence type="ECO:0000313" key="3">
    <source>
        <dbReference type="Proteomes" id="UP000176998"/>
    </source>
</evidence>
<dbReference type="AlphaFoldDB" id="A0A1G4BMV4"/>
<organism evidence="2 3">
    <name type="scientific">Colletotrichum orchidophilum</name>
    <dbReference type="NCBI Taxonomy" id="1209926"/>
    <lineage>
        <taxon>Eukaryota</taxon>
        <taxon>Fungi</taxon>
        <taxon>Dikarya</taxon>
        <taxon>Ascomycota</taxon>
        <taxon>Pezizomycotina</taxon>
        <taxon>Sordariomycetes</taxon>
        <taxon>Hypocreomycetidae</taxon>
        <taxon>Glomerellales</taxon>
        <taxon>Glomerellaceae</taxon>
        <taxon>Colletotrichum</taxon>
    </lineage>
</organism>
<feature type="region of interest" description="Disordered" evidence="1">
    <location>
        <begin position="1"/>
        <end position="33"/>
    </location>
</feature>
<dbReference type="GeneID" id="34555196"/>
<dbReference type="RefSeq" id="XP_022479777.1">
    <property type="nucleotide sequence ID" value="XM_022613686.1"/>
</dbReference>
<protein>
    <submittedName>
        <fullName evidence="2">Uncharacterized protein</fullName>
    </submittedName>
</protein>